<evidence type="ECO:0000313" key="2">
    <source>
        <dbReference type="EMBL" id="KAK1284306.1"/>
    </source>
</evidence>
<reference evidence="2" key="1">
    <citation type="journal article" date="2023" name="Nat. Commun.">
        <title>Diploid and tetraploid genomes of Acorus and the evolution of monocots.</title>
        <authorList>
            <person name="Ma L."/>
            <person name="Liu K.W."/>
            <person name="Li Z."/>
            <person name="Hsiao Y.Y."/>
            <person name="Qi Y."/>
            <person name="Fu T."/>
            <person name="Tang G.D."/>
            <person name="Zhang D."/>
            <person name="Sun W.H."/>
            <person name="Liu D.K."/>
            <person name="Li Y."/>
            <person name="Chen G.Z."/>
            <person name="Liu X.D."/>
            <person name="Liao X.Y."/>
            <person name="Jiang Y.T."/>
            <person name="Yu X."/>
            <person name="Hao Y."/>
            <person name="Huang J."/>
            <person name="Zhao X.W."/>
            <person name="Ke S."/>
            <person name="Chen Y.Y."/>
            <person name="Wu W.L."/>
            <person name="Hsu J.L."/>
            <person name="Lin Y.F."/>
            <person name="Huang M.D."/>
            <person name="Li C.Y."/>
            <person name="Huang L."/>
            <person name="Wang Z.W."/>
            <person name="Zhao X."/>
            <person name="Zhong W.Y."/>
            <person name="Peng D.H."/>
            <person name="Ahmad S."/>
            <person name="Lan S."/>
            <person name="Zhang J.S."/>
            <person name="Tsai W.C."/>
            <person name="Van de Peer Y."/>
            <person name="Liu Z.J."/>
        </authorList>
    </citation>
    <scope>NUCLEOTIDE SEQUENCE</scope>
    <source>
        <strain evidence="2">CP</strain>
    </source>
</reference>
<accession>A0AAV9C5W8</accession>
<protein>
    <submittedName>
        <fullName evidence="2">Uncharacterized protein</fullName>
    </submittedName>
</protein>
<evidence type="ECO:0000256" key="1">
    <source>
        <dbReference type="SAM" id="MobiDB-lite"/>
    </source>
</evidence>
<proteinExistence type="predicted"/>
<sequence length="107" mass="10942">MPIAAGTPGGGPPPPPPGGTGLSAQAISSSVGGEVGSLSLGRLGEVDPAPIHVRLDPRQPRCRDVSAGTSSLTVATFRGAKSETKEVATIRDSKYNPRADFFPSEFK</sequence>
<dbReference type="Proteomes" id="UP001180020">
    <property type="component" value="Unassembled WGS sequence"/>
</dbReference>
<comment type="caution">
    <text evidence="2">The sequence shown here is derived from an EMBL/GenBank/DDBJ whole genome shotgun (WGS) entry which is preliminary data.</text>
</comment>
<dbReference type="EMBL" id="JAUJYO010000021">
    <property type="protein sequence ID" value="KAK1284306.1"/>
    <property type="molecule type" value="Genomic_DNA"/>
</dbReference>
<feature type="region of interest" description="Disordered" evidence="1">
    <location>
        <begin position="1"/>
        <end position="35"/>
    </location>
</feature>
<organism evidence="2 3">
    <name type="scientific">Acorus calamus</name>
    <name type="common">Sweet flag</name>
    <dbReference type="NCBI Taxonomy" id="4465"/>
    <lineage>
        <taxon>Eukaryota</taxon>
        <taxon>Viridiplantae</taxon>
        <taxon>Streptophyta</taxon>
        <taxon>Embryophyta</taxon>
        <taxon>Tracheophyta</taxon>
        <taxon>Spermatophyta</taxon>
        <taxon>Magnoliopsida</taxon>
        <taxon>Liliopsida</taxon>
        <taxon>Acoraceae</taxon>
        <taxon>Acorus</taxon>
    </lineage>
</organism>
<name>A0AAV9C5W8_ACOCL</name>
<dbReference type="AlphaFoldDB" id="A0AAV9C5W8"/>
<gene>
    <name evidence="2" type="ORF">QJS10_CPB21g00475</name>
</gene>
<evidence type="ECO:0000313" key="3">
    <source>
        <dbReference type="Proteomes" id="UP001180020"/>
    </source>
</evidence>
<reference evidence="2" key="2">
    <citation type="submission" date="2023-06" db="EMBL/GenBank/DDBJ databases">
        <authorList>
            <person name="Ma L."/>
            <person name="Liu K.-W."/>
            <person name="Li Z."/>
            <person name="Hsiao Y.-Y."/>
            <person name="Qi Y."/>
            <person name="Fu T."/>
            <person name="Tang G."/>
            <person name="Zhang D."/>
            <person name="Sun W.-H."/>
            <person name="Liu D.-K."/>
            <person name="Li Y."/>
            <person name="Chen G.-Z."/>
            <person name="Liu X.-D."/>
            <person name="Liao X.-Y."/>
            <person name="Jiang Y.-T."/>
            <person name="Yu X."/>
            <person name="Hao Y."/>
            <person name="Huang J."/>
            <person name="Zhao X.-W."/>
            <person name="Ke S."/>
            <person name="Chen Y.-Y."/>
            <person name="Wu W.-L."/>
            <person name="Hsu J.-L."/>
            <person name="Lin Y.-F."/>
            <person name="Huang M.-D."/>
            <person name="Li C.-Y."/>
            <person name="Huang L."/>
            <person name="Wang Z.-W."/>
            <person name="Zhao X."/>
            <person name="Zhong W.-Y."/>
            <person name="Peng D.-H."/>
            <person name="Ahmad S."/>
            <person name="Lan S."/>
            <person name="Zhang J.-S."/>
            <person name="Tsai W.-C."/>
            <person name="Van De Peer Y."/>
            <person name="Liu Z.-J."/>
        </authorList>
    </citation>
    <scope>NUCLEOTIDE SEQUENCE</scope>
    <source>
        <strain evidence="2">CP</strain>
        <tissue evidence="2">Leaves</tissue>
    </source>
</reference>
<keyword evidence="3" id="KW-1185">Reference proteome</keyword>